<accession>A0ABD2PIF7</accession>
<evidence type="ECO:0000313" key="2">
    <source>
        <dbReference type="Proteomes" id="UP001626550"/>
    </source>
</evidence>
<keyword evidence="2" id="KW-1185">Reference proteome</keyword>
<organism evidence="1 2">
    <name type="scientific">Cichlidogyrus casuarinus</name>
    <dbReference type="NCBI Taxonomy" id="1844966"/>
    <lineage>
        <taxon>Eukaryota</taxon>
        <taxon>Metazoa</taxon>
        <taxon>Spiralia</taxon>
        <taxon>Lophotrochozoa</taxon>
        <taxon>Platyhelminthes</taxon>
        <taxon>Monogenea</taxon>
        <taxon>Monopisthocotylea</taxon>
        <taxon>Dactylogyridea</taxon>
        <taxon>Ancyrocephalidae</taxon>
        <taxon>Cichlidogyrus</taxon>
    </lineage>
</organism>
<comment type="caution">
    <text evidence="1">The sequence shown here is derived from an EMBL/GenBank/DDBJ whole genome shotgun (WGS) entry which is preliminary data.</text>
</comment>
<sequence length="92" mass="10696">MTPKECCVTLELGVITRIYNLHDEESIESILTDILSPVQWVLAQYLHACVPITLLVDKYLIYVERSVYQKFHAITYLAVLLMEEELSLEDKH</sequence>
<dbReference type="EMBL" id="JBJKFK010008294">
    <property type="protein sequence ID" value="KAL3307109.1"/>
    <property type="molecule type" value="Genomic_DNA"/>
</dbReference>
<dbReference type="Proteomes" id="UP001626550">
    <property type="component" value="Unassembled WGS sequence"/>
</dbReference>
<dbReference type="AlphaFoldDB" id="A0ABD2PIF7"/>
<gene>
    <name evidence="1" type="ORF">Ciccas_014385</name>
</gene>
<protein>
    <submittedName>
        <fullName evidence="1">Uncharacterized protein</fullName>
    </submittedName>
</protein>
<reference evidence="1 2" key="1">
    <citation type="submission" date="2024-11" db="EMBL/GenBank/DDBJ databases">
        <title>Adaptive evolution of stress response genes in parasites aligns with host niche diversity.</title>
        <authorList>
            <person name="Hahn C."/>
            <person name="Resl P."/>
        </authorList>
    </citation>
    <scope>NUCLEOTIDE SEQUENCE [LARGE SCALE GENOMIC DNA]</scope>
    <source>
        <strain evidence="1">EGGRZ-B1_66</strain>
        <tissue evidence="1">Body</tissue>
    </source>
</reference>
<proteinExistence type="predicted"/>
<name>A0ABD2PIF7_9PLAT</name>
<evidence type="ECO:0000313" key="1">
    <source>
        <dbReference type="EMBL" id="KAL3307109.1"/>
    </source>
</evidence>